<name>A0A8T0C5R3_9GAMM</name>
<evidence type="ECO:0000313" key="2">
    <source>
        <dbReference type="Proteomes" id="UP000016480"/>
    </source>
</evidence>
<dbReference type="PROSITE" id="PS51257">
    <property type="entry name" value="PROKAR_LIPOPROTEIN"/>
    <property type="match status" value="1"/>
</dbReference>
<dbReference type="AlphaFoldDB" id="A0A8T0C5R3"/>
<dbReference type="Proteomes" id="UP000016480">
    <property type="component" value="Unassembled WGS sequence"/>
</dbReference>
<accession>A0A8T0C5R3</accession>
<evidence type="ECO:0000313" key="1">
    <source>
        <dbReference type="EMBL" id="KAF7786117.1"/>
    </source>
</evidence>
<sequence length="37" mass="4265">MVRILGYLSFGSTAACDWLMQSETIDHERLNNADYRS</sequence>
<gene>
    <name evidence="1" type="ORF">PRUB_a0581</name>
</gene>
<dbReference type="EMBL" id="AHCD03000035">
    <property type="protein sequence ID" value="KAF7786117.1"/>
    <property type="molecule type" value="Genomic_DNA"/>
</dbReference>
<proteinExistence type="predicted"/>
<reference evidence="1 2" key="1">
    <citation type="journal article" date="2012" name="J. Bacteriol.">
        <title>Genome sequence of the cycloprodigiosin-producing bacterial strain Pseudoalteromonas rubra ATCC 29570(T).</title>
        <authorList>
            <person name="Xie B.B."/>
            <person name="Shu Y.L."/>
            <person name="Qin Q.L."/>
            <person name="Rong J.C."/>
            <person name="Zhang X.Y."/>
            <person name="Chen X.L."/>
            <person name="Zhou B.C."/>
            <person name="Zhang Y.Z."/>
        </authorList>
    </citation>
    <scope>NUCLEOTIDE SEQUENCE [LARGE SCALE GENOMIC DNA]</scope>
    <source>
        <strain evidence="1 2">DSM 6842</strain>
    </source>
</reference>
<organism evidence="1 2">
    <name type="scientific">Pseudoalteromonas rubra</name>
    <dbReference type="NCBI Taxonomy" id="43658"/>
    <lineage>
        <taxon>Bacteria</taxon>
        <taxon>Pseudomonadati</taxon>
        <taxon>Pseudomonadota</taxon>
        <taxon>Gammaproteobacteria</taxon>
        <taxon>Alteromonadales</taxon>
        <taxon>Pseudoalteromonadaceae</taxon>
        <taxon>Pseudoalteromonas</taxon>
    </lineage>
</organism>
<comment type="caution">
    <text evidence="1">The sequence shown here is derived from an EMBL/GenBank/DDBJ whole genome shotgun (WGS) entry which is preliminary data.</text>
</comment>
<protein>
    <submittedName>
        <fullName evidence="1">Uncharacterized protein</fullName>
    </submittedName>
</protein>